<dbReference type="EMBL" id="SDRB02000340">
    <property type="protein sequence ID" value="THG23366.1"/>
    <property type="molecule type" value="Genomic_DNA"/>
</dbReference>
<evidence type="ECO:0000313" key="3">
    <source>
        <dbReference type="EMBL" id="THG23366.1"/>
    </source>
</evidence>
<dbReference type="InterPro" id="IPR040269">
    <property type="entry name" value="VAB"/>
</dbReference>
<accession>A0A4S4F399</accession>
<dbReference type="AlphaFoldDB" id="A0A4S4F399"/>
<dbReference type="PANTHER" id="PTHR31351">
    <property type="entry name" value="EXPRESSED PROTEIN"/>
    <property type="match status" value="1"/>
</dbReference>
<dbReference type="InterPro" id="IPR008546">
    <property type="entry name" value="VAN3-bd-like_auxin_canal"/>
</dbReference>
<evidence type="ECO:0000259" key="2">
    <source>
        <dbReference type="Pfam" id="PF08458"/>
    </source>
</evidence>
<reference evidence="3 4" key="1">
    <citation type="journal article" date="2018" name="Proc. Natl. Acad. Sci. U.S.A.">
        <title>Draft genome sequence of Camellia sinensis var. sinensis provides insights into the evolution of the tea genome and tea quality.</title>
        <authorList>
            <person name="Wei C."/>
            <person name="Yang H."/>
            <person name="Wang S."/>
            <person name="Zhao J."/>
            <person name="Liu C."/>
            <person name="Gao L."/>
            <person name="Xia E."/>
            <person name="Lu Y."/>
            <person name="Tai Y."/>
            <person name="She G."/>
            <person name="Sun J."/>
            <person name="Cao H."/>
            <person name="Tong W."/>
            <person name="Gao Q."/>
            <person name="Li Y."/>
            <person name="Deng W."/>
            <person name="Jiang X."/>
            <person name="Wang W."/>
            <person name="Chen Q."/>
            <person name="Zhang S."/>
            <person name="Li H."/>
            <person name="Wu J."/>
            <person name="Wang P."/>
            <person name="Li P."/>
            <person name="Shi C."/>
            <person name="Zheng F."/>
            <person name="Jian J."/>
            <person name="Huang B."/>
            <person name="Shan D."/>
            <person name="Shi M."/>
            <person name="Fang C."/>
            <person name="Yue Y."/>
            <person name="Li F."/>
            <person name="Li D."/>
            <person name="Wei S."/>
            <person name="Han B."/>
            <person name="Jiang C."/>
            <person name="Yin Y."/>
            <person name="Xia T."/>
            <person name="Zhang Z."/>
            <person name="Bennetzen J.L."/>
            <person name="Zhao S."/>
            <person name="Wan X."/>
        </authorList>
    </citation>
    <scope>NUCLEOTIDE SEQUENCE [LARGE SCALE GENOMIC DNA]</scope>
    <source>
        <strain evidence="4">cv. Shuchazao</strain>
        <tissue evidence="3">Leaf</tissue>
    </source>
</reference>
<comment type="caution">
    <text evidence="3">The sequence shown here is derived from an EMBL/GenBank/DDBJ whole genome shotgun (WGS) entry which is preliminary data.</text>
</comment>
<evidence type="ECO:0008006" key="5">
    <source>
        <dbReference type="Google" id="ProtNLM"/>
    </source>
</evidence>
<dbReference type="PANTHER" id="PTHR31351:SF30">
    <property type="entry name" value="VAN3-BINDING PROTEIN-LIKE"/>
    <property type="match status" value="1"/>
</dbReference>
<proteinExistence type="predicted"/>
<evidence type="ECO:0000259" key="1">
    <source>
        <dbReference type="Pfam" id="PF05703"/>
    </source>
</evidence>
<name>A0A4S4F399_CAMSN</name>
<organism evidence="3 4">
    <name type="scientific">Camellia sinensis var. sinensis</name>
    <name type="common">China tea</name>
    <dbReference type="NCBI Taxonomy" id="542762"/>
    <lineage>
        <taxon>Eukaryota</taxon>
        <taxon>Viridiplantae</taxon>
        <taxon>Streptophyta</taxon>
        <taxon>Embryophyta</taxon>
        <taxon>Tracheophyta</taxon>
        <taxon>Spermatophyta</taxon>
        <taxon>Magnoliopsida</taxon>
        <taxon>eudicotyledons</taxon>
        <taxon>Gunneridae</taxon>
        <taxon>Pentapetalae</taxon>
        <taxon>asterids</taxon>
        <taxon>Ericales</taxon>
        <taxon>Theaceae</taxon>
        <taxon>Camellia</taxon>
    </lineage>
</organism>
<dbReference type="Pfam" id="PF08458">
    <property type="entry name" value="PH_2"/>
    <property type="match status" value="1"/>
</dbReference>
<gene>
    <name evidence="3" type="ORF">TEA_006458</name>
</gene>
<sequence>MDKKKRGKPMYLGWVSMDTHRVGYPLPSLDVVFNLNGKWDNRCLSRALKNSTVESKPFPSIYNQSPDASKIPAHAMEFLCRSWTSSASDFQQIFSSSNLVLPLNACGRIEEHEEGNAEEETLEKQVRKSGYITNKMDNTWMDFNHMKGSLKLKPLTQIFRSRSKKKKEEFRLHTAKLHAALSLTQLAAAIAGFATSGTSTEAQQDHIEHITSSRASTLALWDQDAGVVVASAAALLTTVCAEAAESLGAKRAHVASAVKSGLATQTPVDMVTLTATAATCLKGAATLKSRAKAGTDLPRNQELLRVGAQISIVMPSDMIINVIEESKDIKGIYSLILKTNKGIAKLLFEDEKQSSIWVSTISNLLQMHNSC</sequence>
<dbReference type="Proteomes" id="UP000306102">
    <property type="component" value="Unassembled WGS sequence"/>
</dbReference>
<feature type="domain" description="VAN3-binding protein-like auxin canalisation" evidence="1">
    <location>
        <begin position="145"/>
        <end position="293"/>
    </location>
</feature>
<protein>
    <recommendedName>
        <fullName evidence="5">VAN3-binding protein-like auxin canalisation domain-containing protein</fullName>
    </recommendedName>
</protein>
<dbReference type="GO" id="GO:0009734">
    <property type="term" value="P:auxin-activated signaling pathway"/>
    <property type="evidence" value="ECO:0007669"/>
    <property type="project" value="TreeGrafter"/>
</dbReference>
<dbReference type="Pfam" id="PF05703">
    <property type="entry name" value="Auxin_canalis"/>
    <property type="match status" value="1"/>
</dbReference>
<feature type="domain" description="Pleckstrin-like plant" evidence="2">
    <location>
        <begin position="331"/>
        <end position="367"/>
    </location>
</feature>
<dbReference type="InterPro" id="IPR013666">
    <property type="entry name" value="PH_pln"/>
</dbReference>
<dbReference type="GO" id="GO:0010305">
    <property type="term" value="P:leaf vascular tissue pattern formation"/>
    <property type="evidence" value="ECO:0007669"/>
    <property type="project" value="TreeGrafter"/>
</dbReference>
<dbReference type="GO" id="GO:0010087">
    <property type="term" value="P:phloem or xylem histogenesis"/>
    <property type="evidence" value="ECO:0007669"/>
    <property type="project" value="TreeGrafter"/>
</dbReference>
<keyword evidence="4" id="KW-1185">Reference proteome</keyword>
<evidence type="ECO:0000313" key="4">
    <source>
        <dbReference type="Proteomes" id="UP000306102"/>
    </source>
</evidence>